<dbReference type="EMBL" id="JBIVGG010000007">
    <property type="protein sequence ID" value="MFJ4080904.1"/>
    <property type="molecule type" value="Genomic_DNA"/>
</dbReference>
<sequence length="111" mass="11620">MESRSAVVGVDDGFMATAPCDSRQVTTTVSGGPAGLDLARTALTGLRRTPVGSKAVPAAYRHRFPRCCDRARVDFAGTGLFTAGSGAFTTQRHVEDLLALTGQLRPDHTGS</sequence>
<proteinExistence type="predicted"/>
<dbReference type="Proteomes" id="UP001617511">
    <property type="component" value="Unassembled WGS sequence"/>
</dbReference>
<protein>
    <submittedName>
        <fullName evidence="1">Uncharacterized protein</fullName>
    </submittedName>
</protein>
<accession>A0ABW8FFS6</accession>
<gene>
    <name evidence="1" type="ORF">ACIP2Z_18280</name>
</gene>
<reference evidence="1 2" key="1">
    <citation type="submission" date="2024-10" db="EMBL/GenBank/DDBJ databases">
        <title>The Natural Products Discovery Center: Release of the First 8490 Sequenced Strains for Exploring Actinobacteria Biosynthetic Diversity.</title>
        <authorList>
            <person name="Kalkreuter E."/>
            <person name="Kautsar S.A."/>
            <person name="Yang D."/>
            <person name="Bader C.D."/>
            <person name="Teijaro C.N."/>
            <person name="Fluegel L."/>
            <person name="Davis C.M."/>
            <person name="Simpson J.R."/>
            <person name="Lauterbach L."/>
            <person name="Steele A.D."/>
            <person name="Gui C."/>
            <person name="Meng S."/>
            <person name="Li G."/>
            <person name="Viehrig K."/>
            <person name="Ye F."/>
            <person name="Su P."/>
            <person name="Kiefer A.F."/>
            <person name="Nichols A."/>
            <person name="Cepeda A.J."/>
            <person name="Yan W."/>
            <person name="Fan B."/>
            <person name="Jiang Y."/>
            <person name="Adhikari A."/>
            <person name="Zheng C.-J."/>
            <person name="Schuster L."/>
            <person name="Cowan T.M."/>
            <person name="Smanski M.J."/>
            <person name="Chevrette M.G."/>
            <person name="De Carvalho L.P.S."/>
            <person name="Shen B."/>
        </authorList>
    </citation>
    <scope>NUCLEOTIDE SEQUENCE [LARGE SCALE GENOMIC DNA]</scope>
    <source>
        <strain evidence="1 2">NPDC089932</strain>
    </source>
</reference>
<organism evidence="1 2">
    <name type="scientific">Streptomyces iakyrus</name>
    <dbReference type="NCBI Taxonomy" id="68219"/>
    <lineage>
        <taxon>Bacteria</taxon>
        <taxon>Bacillati</taxon>
        <taxon>Actinomycetota</taxon>
        <taxon>Actinomycetes</taxon>
        <taxon>Kitasatosporales</taxon>
        <taxon>Streptomycetaceae</taxon>
        <taxon>Streptomyces</taxon>
    </lineage>
</organism>
<dbReference type="RefSeq" id="WP_402072798.1">
    <property type="nucleotide sequence ID" value="NZ_JBIVGG010000007.1"/>
</dbReference>
<evidence type="ECO:0000313" key="1">
    <source>
        <dbReference type="EMBL" id="MFJ4080904.1"/>
    </source>
</evidence>
<evidence type="ECO:0000313" key="2">
    <source>
        <dbReference type="Proteomes" id="UP001617511"/>
    </source>
</evidence>
<comment type="caution">
    <text evidence="1">The sequence shown here is derived from an EMBL/GenBank/DDBJ whole genome shotgun (WGS) entry which is preliminary data.</text>
</comment>
<keyword evidence="2" id="KW-1185">Reference proteome</keyword>
<name>A0ABW8FFS6_9ACTN</name>